<evidence type="ECO:0000259" key="4">
    <source>
        <dbReference type="PROSITE" id="PS01124"/>
    </source>
</evidence>
<evidence type="ECO:0000313" key="6">
    <source>
        <dbReference type="Proteomes" id="UP000186336"/>
    </source>
</evidence>
<dbReference type="GO" id="GO:0003700">
    <property type="term" value="F:DNA-binding transcription factor activity"/>
    <property type="evidence" value="ECO:0007669"/>
    <property type="project" value="InterPro"/>
</dbReference>
<dbReference type="SUPFAM" id="SSF46689">
    <property type="entry name" value="Homeodomain-like"/>
    <property type="match status" value="1"/>
</dbReference>
<feature type="domain" description="HTH araC/xylS-type" evidence="4">
    <location>
        <begin position="202"/>
        <end position="300"/>
    </location>
</feature>
<dbReference type="PANTHER" id="PTHR46796:SF6">
    <property type="entry name" value="ARAC SUBFAMILY"/>
    <property type="match status" value="1"/>
</dbReference>
<evidence type="ECO:0000256" key="1">
    <source>
        <dbReference type="ARBA" id="ARBA00023015"/>
    </source>
</evidence>
<dbReference type="Pfam" id="PF12833">
    <property type="entry name" value="HTH_18"/>
    <property type="match status" value="1"/>
</dbReference>
<dbReference type="GO" id="GO:0043565">
    <property type="term" value="F:sequence-specific DNA binding"/>
    <property type="evidence" value="ECO:0007669"/>
    <property type="project" value="InterPro"/>
</dbReference>
<dbReference type="PROSITE" id="PS01124">
    <property type="entry name" value="HTH_ARAC_FAMILY_2"/>
    <property type="match status" value="1"/>
</dbReference>
<dbReference type="InterPro" id="IPR050204">
    <property type="entry name" value="AraC_XylS_family_regulators"/>
</dbReference>
<dbReference type="Proteomes" id="UP000186336">
    <property type="component" value="Chromosome"/>
</dbReference>
<dbReference type="KEGG" id="tom:BWR18_02370"/>
<sequence length="301" mass="33869">MTGTTRKDAQLIEPDELPTWVPGKVLCESKGLGWKDVSQRTYRYNGQDVHIPPMNTFMIVQYRKGDTPMDRQFDGRWTRTQCGPGQFSLLSHAMESHWNWTEGLVVSHLYLTDALMTRVARDIRARDVKRVRLHDVLQGRDPVVSHIADQLTIEAAKEGPGGRLYAEALSVQLAVHLLRNYASVDSHPLASGRSGLSQRQLAMLEEYIDAHMHETLTLSELAGVLHLGVWTFNRQLRKSVGLPGYAFVQHKRIVRACAMLRDPGRAMKDIAAACGFSDQSHMSRSFRKAMGVTPGQFRLGH</sequence>
<dbReference type="Gene3D" id="1.10.10.60">
    <property type="entry name" value="Homeodomain-like"/>
    <property type="match status" value="1"/>
</dbReference>
<proteinExistence type="predicted"/>
<dbReference type="InterPro" id="IPR009057">
    <property type="entry name" value="Homeodomain-like_sf"/>
</dbReference>
<gene>
    <name evidence="5" type="ORF">BWR18_02370</name>
</gene>
<dbReference type="EMBL" id="CP019312">
    <property type="protein sequence ID" value="APX10668.1"/>
    <property type="molecule type" value="Genomic_DNA"/>
</dbReference>
<protein>
    <recommendedName>
        <fullName evidence="4">HTH araC/xylS-type domain-containing protein</fullName>
    </recommendedName>
</protein>
<dbReference type="STRING" id="299262.BWR18_02370"/>
<organism evidence="5 6">
    <name type="scientific">Tateyamaria omphalii</name>
    <dbReference type="NCBI Taxonomy" id="299262"/>
    <lineage>
        <taxon>Bacteria</taxon>
        <taxon>Pseudomonadati</taxon>
        <taxon>Pseudomonadota</taxon>
        <taxon>Alphaproteobacteria</taxon>
        <taxon>Rhodobacterales</taxon>
        <taxon>Roseobacteraceae</taxon>
        <taxon>Tateyamaria</taxon>
    </lineage>
</organism>
<dbReference type="SMART" id="SM00342">
    <property type="entry name" value="HTH_ARAC"/>
    <property type="match status" value="1"/>
</dbReference>
<dbReference type="PANTHER" id="PTHR46796">
    <property type="entry name" value="HTH-TYPE TRANSCRIPTIONAL ACTIVATOR RHAS-RELATED"/>
    <property type="match status" value="1"/>
</dbReference>
<keyword evidence="3" id="KW-0804">Transcription</keyword>
<reference evidence="5 6" key="1">
    <citation type="submission" date="2017-01" db="EMBL/GenBank/DDBJ databases">
        <title>Complete genome of Tateyamaria omphalii DOK1-4 isolated from seawater in Dokdo.</title>
        <authorList>
            <person name="Kim J.H."/>
            <person name="Chi W.-J."/>
        </authorList>
    </citation>
    <scope>NUCLEOTIDE SEQUENCE [LARGE SCALE GENOMIC DNA]</scope>
    <source>
        <strain evidence="5 6">DOK1-4</strain>
    </source>
</reference>
<dbReference type="PRINTS" id="PR00032">
    <property type="entry name" value="HTHARAC"/>
</dbReference>
<evidence type="ECO:0000313" key="5">
    <source>
        <dbReference type="EMBL" id="APX10668.1"/>
    </source>
</evidence>
<accession>A0A1P8MRI9</accession>
<keyword evidence="6" id="KW-1185">Reference proteome</keyword>
<dbReference type="RefSeq" id="WP_076626535.1">
    <property type="nucleotide sequence ID" value="NZ_CP019312.1"/>
</dbReference>
<evidence type="ECO:0000256" key="3">
    <source>
        <dbReference type="ARBA" id="ARBA00023163"/>
    </source>
</evidence>
<keyword evidence="2" id="KW-0238">DNA-binding</keyword>
<keyword evidence="1" id="KW-0805">Transcription regulation</keyword>
<dbReference type="OrthoDB" id="9793400at2"/>
<evidence type="ECO:0000256" key="2">
    <source>
        <dbReference type="ARBA" id="ARBA00023125"/>
    </source>
</evidence>
<dbReference type="AlphaFoldDB" id="A0A1P8MRI9"/>
<dbReference type="InterPro" id="IPR020449">
    <property type="entry name" value="Tscrpt_reg_AraC-type_HTH"/>
</dbReference>
<dbReference type="InterPro" id="IPR018060">
    <property type="entry name" value="HTH_AraC"/>
</dbReference>
<name>A0A1P8MRI9_9RHOB</name>